<accession>A0A1Y1VWE8</accession>
<dbReference type="GeneID" id="63807360"/>
<gene>
    <name evidence="2" type="ORF">DL89DRAFT_296056</name>
</gene>
<comment type="caution">
    <text evidence="2">The sequence shown here is derived from an EMBL/GenBank/DDBJ whole genome shotgun (WGS) entry which is preliminary data.</text>
</comment>
<dbReference type="RefSeq" id="XP_040739741.1">
    <property type="nucleotide sequence ID" value="XM_040890712.1"/>
</dbReference>
<keyword evidence="3" id="KW-1185">Reference proteome</keyword>
<dbReference type="Proteomes" id="UP000193922">
    <property type="component" value="Unassembled WGS sequence"/>
</dbReference>
<proteinExistence type="predicted"/>
<dbReference type="EMBL" id="MCFD01000024">
    <property type="protein sequence ID" value="ORX65618.1"/>
    <property type="molecule type" value="Genomic_DNA"/>
</dbReference>
<sequence>MAGQTTARATRDRGGYSMRNAADGYDVYESGLVVDDDLATDDGDMGDIFGDGEDEAAGTVKGGLDEVFEPCELEAKENDTDRMQMRVPQQGSELLRTPDRGGDRKETTWFVRAADVMVEPILRWLLVAEPQAEQGRLFKHADFAKQSRFLAAVLSLCQTRECYQHDDIWKLYATLTQQFRGFLSCRPPAHDKPLLRRLRGETNTLRGYPDDALAPRWRA</sequence>
<organism evidence="2 3">
    <name type="scientific">Linderina pennispora</name>
    <dbReference type="NCBI Taxonomy" id="61395"/>
    <lineage>
        <taxon>Eukaryota</taxon>
        <taxon>Fungi</taxon>
        <taxon>Fungi incertae sedis</taxon>
        <taxon>Zoopagomycota</taxon>
        <taxon>Kickxellomycotina</taxon>
        <taxon>Kickxellomycetes</taxon>
        <taxon>Kickxellales</taxon>
        <taxon>Kickxellaceae</taxon>
        <taxon>Linderina</taxon>
    </lineage>
</organism>
<evidence type="ECO:0000256" key="1">
    <source>
        <dbReference type="SAM" id="MobiDB-lite"/>
    </source>
</evidence>
<protein>
    <submittedName>
        <fullName evidence="2">Uncharacterized protein</fullName>
    </submittedName>
</protein>
<name>A0A1Y1VWE8_9FUNG</name>
<reference evidence="2 3" key="1">
    <citation type="submission" date="2016-07" db="EMBL/GenBank/DDBJ databases">
        <title>Pervasive Adenine N6-methylation of Active Genes in Fungi.</title>
        <authorList>
            <consortium name="DOE Joint Genome Institute"/>
            <person name="Mondo S.J."/>
            <person name="Dannebaum R.O."/>
            <person name="Kuo R.C."/>
            <person name="Labutti K."/>
            <person name="Haridas S."/>
            <person name="Kuo A."/>
            <person name="Salamov A."/>
            <person name="Ahrendt S.R."/>
            <person name="Lipzen A."/>
            <person name="Sullivan W."/>
            <person name="Andreopoulos W.B."/>
            <person name="Clum A."/>
            <person name="Lindquist E."/>
            <person name="Daum C."/>
            <person name="Ramamoorthy G.K."/>
            <person name="Gryganskyi A."/>
            <person name="Culley D."/>
            <person name="Magnuson J.K."/>
            <person name="James T.Y."/>
            <person name="O'Malley M.A."/>
            <person name="Stajich J.E."/>
            <person name="Spatafora J.W."/>
            <person name="Visel A."/>
            <person name="Grigoriev I.V."/>
        </authorList>
    </citation>
    <scope>NUCLEOTIDE SEQUENCE [LARGE SCALE GENOMIC DNA]</scope>
    <source>
        <strain evidence="2 3">ATCC 12442</strain>
    </source>
</reference>
<evidence type="ECO:0000313" key="3">
    <source>
        <dbReference type="Proteomes" id="UP000193922"/>
    </source>
</evidence>
<feature type="region of interest" description="Disordered" evidence="1">
    <location>
        <begin position="1"/>
        <end position="20"/>
    </location>
</feature>
<evidence type="ECO:0000313" key="2">
    <source>
        <dbReference type="EMBL" id="ORX65618.1"/>
    </source>
</evidence>
<dbReference type="AlphaFoldDB" id="A0A1Y1VWE8"/>